<proteinExistence type="inferred from homology"/>
<dbReference type="GO" id="GO:0016491">
    <property type="term" value="F:oxidoreductase activity"/>
    <property type="evidence" value="ECO:0007669"/>
    <property type="project" value="UniProtKB-KW"/>
</dbReference>
<dbReference type="InterPro" id="IPR002347">
    <property type="entry name" value="SDR_fam"/>
</dbReference>
<dbReference type="FunFam" id="3.40.50.720:FF:000084">
    <property type="entry name" value="Short-chain dehydrogenase reductase"/>
    <property type="match status" value="1"/>
</dbReference>
<dbReference type="Pfam" id="PF13561">
    <property type="entry name" value="adh_short_C2"/>
    <property type="match status" value="1"/>
</dbReference>
<comment type="caution">
    <text evidence="3">The sequence shown here is derived from an EMBL/GenBank/DDBJ whole genome shotgun (WGS) entry which is preliminary data.</text>
</comment>
<keyword evidence="2" id="KW-0560">Oxidoreductase</keyword>
<dbReference type="InterPro" id="IPR036291">
    <property type="entry name" value="NAD(P)-bd_dom_sf"/>
</dbReference>
<dbReference type="Proteomes" id="UP000576969">
    <property type="component" value="Unassembled WGS sequence"/>
</dbReference>
<dbReference type="CDD" id="cd05233">
    <property type="entry name" value="SDR_c"/>
    <property type="match status" value="1"/>
</dbReference>
<keyword evidence="4" id="KW-1185">Reference proteome</keyword>
<dbReference type="AlphaFoldDB" id="A0A7Y9GL01"/>
<dbReference type="PROSITE" id="PS00061">
    <property type="entry name" value="ADH_SHORT"/>
    <property type="match status" value="1"/>
</dbReference>
<protein>
    <submittedName>
        <fullName evidence="3">NAD(P)-dependent dehydrogenase (Short-subunit alcohol dehydrogenase family)</fullName>
    </submittedName>
</protein>
<evidence type="ECO:0000313" key="3">
    <source>
        <dbReference type="EMBL" id="NYE18448.1"/>
    </source>
</evidence>
<reference evidence="3 4" key="1">
    <citation type="submission" date="2020-07" db="EMBL/GenBank/DDBJ databases">
        <title>Sequencing the genomes of 1000 actinobacteria strains.</title>
        <authorList>
            <person name="Klenk H.-P."/>
        </authorList>
    </citation>
    <scope>NUCLEOTIDE SEQUENCE [LARGE SCALE GENOMIC DNA]</scope>
    <source>
        <strain evidence="3 4">DSM 24662</strain>
    </source>
</reference>
<evidence type="ECO:0000313" key="4">
    <source>
        <dbReference type="Proteomes" id="UP000576969"/>
    </source>
</evidence>
<sequence length="242" mass="24936">MTSATRAGVVVTGASRGIGLAVARRLVEDGYTVAGTGRDATRLEQRAGELGSGFIPVAGDIADGIEGALDAIVARGVPLVGLVNNVGVSQLGPSAELPRDEFARVMDINVTSVFTASVQAHNHFDAGGSIVNITSIEAFVAHAKMAAYVASKFAVRGLTQALALEWARDNIRVNSVAPGVIDTDMTAHLVPGSRGHDLLMGRTPMRRTGDPTEIAGAVAFLLGPDSSFMTGSHLNVDGGYTA</sequence>
<organism evidence="3 4">
    <name type="scientific">Microbacterium immunditiarum</name>
    <dbReference type="NCBI Taxonomy" id="337480"/>
    <lineage>
        <taxon>Bacteria</taxon>
        <taxon>Bacillati</taxon>
        <taxon>Actinomycetota</taxon>
        <taxon>Actinomycetes</taxon>
        <taxon>Micrococcales</taxon>
        <taxon>Microbacteriaceae</taxon>
        <taxon>Microbacterium</taxon>
    </lineage>
</organism>
<gene>
    <name evidence="3" type="ORF">BJ991_000476</name>
</gene>
<dbReference type="SUPFAM" id="SSF51735">
    <property type="entry name" value="NAD(P)-binding Rossmann-fold domains"/>
    <property type="match status" value="1"/>
</dbReference>
<dbReference type="Gene3D" id="3.40.50.720">
    <property type="entry name" value="NAD(P)-binding Rossmann-like Domain"/>
    <property type="match status" value="1"/>
</dbReference>
<dbReference type="PANTHER" id="PTHR42879:SF2">
    <property type="entry name" value="3-OXOACYL-[ACYL-CARRIER-PROTEIN] REDUCTASE FABG"/>
    <property type="match status" value="1"/>
</dbReference>
<dbReference type="PRINTS" id="PR00080">
    <property type="entry name" value="SDRFAMILY"/>
</dbReference>
<accession>A0A7Y9GL01</accession>
<dbReference type="PRINTS" id="PR00081">
    <property type="entry name" value="GDHRDH"/>
</dbReference>
<evidence type="ECO:0000256" key="1">
    <source>
        <dbReference type="ARBA" id="ARBA00006484"/>
    </source>
</evidence>
<dbReference type="EMBL" id="JACCBV010000001">
    <property type="protein sequence ID" value="NYE18448.1"/>
    <property type="molecule type" value="Genomic_DNA"/>
</dbReference>
<name>A0A7Y9GL01_9MICO</name>
<dbReference type="InterPro" id="IPR020904">
    <property type="entry name" value="Sc_DH/Rdtase_CS"/>
</dbReference>
<evidence type="ECO:0000256" key="2">
    <source>
        <dbReference type="ARBA" id="ARBA00023002"/>
    </source>
</evidence>
<dbReference type="GO" id="GO:0032787">
    <property type="term" value="P:monocarboxylic acid metabolic process"/>
    <property type="evidence" value="ECO:0007669"/>
    <property type="project" value="UniProtKB-ARBA"/>
</dbReference>
<dbReference type="PANTHER" id="PTHR42879">
    <property type="entry name" value="3-OXOACYL-(ACYL-CARRIER-PROTEIN) REDUCTASE"/>
    <property type="match status" value="1"/>
</dbReference>
<comment type="similarity">
    <text evidence="1">Belongs to the short-chain dehydrogenases/reductases (SDR) family.</text>
</comment>
<dbReference type="InterPro" id="IPR050259">
    <property type="entry name" value="SDR"/>
</dbReference>
<dbReference type="RefSeq" id="WP_179487112.1">
    <property type="nucleotide sequence ID" value="NZ_JACCBV010000001.1"/>
</dbReference>